<sequence length="154" mass="15953">MRTSRIPTTAAVAAVATAALALTMTVVGTALAATDGDGGADGAAPRSTAAFQAAAKPKAGESRPDKPRPKAGQSRPEHPSSTEVPLPNPSALLRAGRTPRSVRSRTGPLAQPRSLRYQFQLVEFSLSQTFTGRETASSRPAKVCSATSFFPSFS</sequence>
<organism evidence="3 4">
    <name type="scientific">Streptomyces eurocidicus</name>
    <name type="common">Streptoverticillium eurocidicus</name>
    <dbReference type="NCBI Taxonomy" id="66423"/>
    <lineage>
        <taxon>Bacteria</taxon>
        <taxon>Bacillati</taxon>
        <taxon>Actinomycetota</taxon>
        <taxon>Actinomycetes</taxon>
        <taxon>Kitasatosporales</taxon>
        <taxon>Streptomycetaceae</taxon>
        <taxon>Streptomyces</taxon>
    </lineage>
</organism>
<dbReference type="Proteomes" id="UP000528608">
    <property type="component" value="Unassembled WGS sequence"/>
</dbReference>
<name>A0A7W8BF60_STREU</name>
<feature type="chain" id="PRO_5030575994" evidence="2">
    <location>
        <begin position="33"/>
        <end position="154"/>
    </location>
</feature>
<evidence type="ECO:0000256" key="1">
    <source>
        <dbReference type="SAM" id="MobiDB-lite"/>
    </source>
</evidence>
<proteinExistence type="predicted"/>
<gene>
    <name evidence="3" type="ORF">FHS36_005172</name>
</gene>
<evidence type="ECO:0000313" key="4">
    <source>
        <dbReference type="Proteomes" id="UP000528608"/>
    </source>
</evidence>
<feature type="signal peptide" evidence="2">
    <location>
        <begin position="1"/>
        <end position="32"/>
    </location>
</feature>
<feature type="compositionally biased region" description="Basic and acidic residues" evidence="1">
    <location>
        <begin position="58"/>
        <end position="68"/>
    </location>
</feature>
<comment type="caution">
    <text evidence="3">The sequence shown here is derived from an EMBL/GenBank/DDBJ whole genome shotgun (WGS) entry which is preliminary data.</text>
</comment>
<protein>
    <submittedName>
        <fullName evidence="3">Uncharacterized protein</fullName>
    </submittedName>
</protein>
<feature type="region of interest" description="Disordered" evidence="1">
    <location>
        <begin position="32"/>
        <end position="112"/>
    </location>
</feature>
<dbReference type="EMBL" id="JACHJF010000020">
    <property type="protein sequence ID" value="MBB5121703.1"/>
    <property type="molecule type" value="Genomic_DNA"/>
</dbReference>
<reference evidence="3 4" key="1">
    <citation type="submission" date="2020-08" db="EMBL/GenBank/DDBJ databases">
        <title>Genomic Encyclopedia of Type Strains, Phase III (KMG-III): the genomes of soil and plant-associated and newly described type strains.</title>
        <authorList>
            <person name="Whitman W."/>
        </authorList>
    </citation>
    <scope>NUCLEOTIDE SEQUENCE [LARGE SCALE GENOMIC DNA]</scope>
    <source>
        <strain evidence="3 4">CECT 3259</strain>
    </source>
</reference>
<evidence type="ECO:0000256" key="2">
    <source>
        <dbReference type="SAM" id="SignalP"/>
    </source>
</evidence>
<keyword evidence="2" id="KW-0732">Signal</keyword>
<evidence type="ECO:0000313" key="3">
    <source>
        <dbReference type="EMBL" id="MBB5121703.1"/>
    </source>
</evidence>
<dbReference type="AlphaFoldDB" id="A0A7W8BF60"/>
<accession>A0A7W8BF60</accession>